<reference evidence="4" key="1">
    <citation type="submission" date="2015-10" db="EMBL/GenBank/DDBJ databases">
        <authorList>
            <person name="Crossman L.C."/>
        </authorList>
    </citation>
    <scope>NUCLEOTIDE SEQUENCE [LARGE SCALE GENOMIC DNA]</scope>
    <source>
        <strain evidence="4">20-2</strain>
    </source>
</reference>
<evidence type="ECO:0000313" key="3">
    <source>
        <dbReference type="EMBL" id="CUR40215.1"/>
    </source>
</evidence>
<dbReference type="AlphaFoldDB" id="A0A0U5JRF8"/>
<feature type="region of interest" description="Disordered" evidence="2">
    <location>
        <begin position="146"/>
        <end position="166"/>
    </location>
</feature>
<dbReference type="RefSeq" id="WP_102815894.1">
    <property type="nucleotide sequence ID" value="NZ_LN887523.1"/>
</dbReference>
<gene>
    <name evidence="3" type="ORF">LRLP16767_LR202_00272</name>
</gene>
<feature type="compositionally biased region" description="Basic residues" evidence="2">
    <location>
        <begin position="157"/>
        <end position="166"/>
    </location>
</feature>
<protein>
    <submittedName>
        <fullName evidence="3">Uncharacterized protein</fullName>
    </submittedName>
</protein>
<accession>A0A0U5JRF8</accession>
<dbReference type="SUPFAM" id="SSF46955">
    <property type="entry name" value="Putative DNA-binding domain"/>
    <property type="match status" value="1"/>
</dbReference>
<sequence>MNTKNQVKTKTKTYTTSELASLCGVTVGSISVLIKKQNLKPVKTGQNNAKYYDTGVLKQLRLHYAKSKPKRDKTNNTQDLRTQLAVAQSENQLLRDQLESAKSTIEILRNELKIKNSQIDKLQDLTNQAQQLDLATHTQHQELLEQKSQPTDEPTKQHKHGLFNWF</sequence>
<evidence type="ECO:0000256" key="2">
    <source>
        <dbReference type="SAM" id="MobiDB-lite"/>
    </source>
</evidence>
<evidence type="ECO:0000256" key="1">
    <source>
        <dbReference type="SAM" id="Coils"/>
    </source>
</evidence>
<evidence type="ECO:0000313" key="4">
    <source>
        <dbReference type="Proteomes" id="UP000235484"/>
    </source>
</evidence>
<dbReference type="InterPro" id="IPR009061">
    <property type="entry name" value="DNA-bd_dom_put_sf"/>
</dbReference>
<feature type="coiled-coil region" evidence="1">
    <location>
        <begin position="77"/>
        <end position="135"/>
    </location>
</feature>
<keyword evidence="1" id="KW-0175">Coiled coil</keyword>
<organism evidence="3 4">
    <name type="scientific">Limosilactobacillus reuteri</name>
    <name type="common">Lactobacillus reuteri</name>
    <dbReference type="NCBI Taxonomy" id="1598"/>
    <lineage>
        <taxon>Bacteria</taxon>
        <taxon>Bacillati</taxon>
        <taxon>Bacillota</taxon>
        <taxon>Bacilli</taxon>
        <taxon>Lactobacillales</taxon>
        <taxon>Lactobacillaceae</taxon>
        <taxon>Limosilactobacillus</taxon>
    </lineage>
</organism>
<name>A0A0U5JRF8_LIMRT</name>
<dbReference type="EMBL" id="LN887523">
    <property type="protein sequence ID" value="CUR40215.1"/>
    <property type="molecule type" value="Genomic_DNA"/>
</dbReference>
<dbReference type="Proteomes" id="UP000235484">
    <property type="component" value="Unassembled WGS sequence"/>
</dbReference>
<proteinExistence type="predicted"/>
<dbReference type="Gene3D" id="1.10.1660.10">
    <property type="match status" value="1"/>
</dbReference>